<sequence length="146" mass="14452">MSNIAQAESAVLATRSISLSGAQRVISAALERAEELDCRVSVVVIDAGGNVSALARTDGTAATVTTVALNKANTALTVREATDVFVQAIQANQVLVTSLAGQPGMALIAGGLPLTLGETVIGAIGVSGARDGKDLLIARAGAAALG</sequence>
<protein>
    <submittedName>
        <fullName evidence="1">Heme-binding protein</fullName>
    </submittedName>
</protein>
<accession>A0ABT1Q8T0</accession>
<gene>
    <name evidence="1" type="ORF">NGB36_32605</name>
</gene>
<dbReference type="Pfam" id="PF03928">
    <property type="entry name" value="HbpS-like"/>
    <property type="match status" value="1"/>
</dbReference>
<evidence type="ECO:0000313" key="1">
    <source>
        <dbReference type="EMBL" id="MCQ4085177.1"/>
    </source>
</evidence>
<keyword evidence="2" id="KW-1185">Reference proteome</keyword>
<reference evidence="1" key="1">
    <citation type="submission" date="2022-06" db="EMBL/GenBank/DDBJ databases">
        <title>Draft genome sequence of Streptomyces sp. RB6PN25 isolated from peat swamp forest in Thailand.</title>
        <authorList>
            <person name="Duangmal K."/>
            <person name="Klaysubun C."/>
        </authorList>
    </citation>
    <scope>NUCLEOTIDE SEQUENCE</scope>
    <source>
        <strain evidence="1">RB6PN25</strain>
    </source>
</reference>
<dbReference type="RefSeq" id="WP_255924302.1">
    <property type="nucleotide sequence ID" value="NZ_JANFNG010000057.1"/>
</dbReference>
<comment type="caution">
    <text evidence="1">The sequence shown here is derived from an EMBL/GenBank/DDBJ whole genome shotgun (WGS) entry which is preliminary data.</text>
</comment>
<organism evidence="1 2">
    <name type="scientific">Streptomyces humicola</name>
    <dbReference type="NCBI Taxonomy" id="2953240"/>
    <lineage>
        <taxon>Bacteria</taxon>
        <taxon>Bacillati</taxon>
        <taxon>Actinomycetota</taxon>
        <taxon>Actinomycetes</taxon>
        <taxon>Kitasatosporales</taxon>
        <taxon>Streptomycetaceae</taxon>
        <taxon>Streptomyces</taxon>
    </lineage>
</organism>
<proteinExistence type="predicted"/>
<dbReference type="Gene3D" id="3.30.450.150">
    <property type="entry name" value="Haem-degrading domain"/>
    <property type="match status" value="1"/>
</dbReference>
<dbReference type="InterPro" id="IPR052517">
    <property type="entry name" value="GlcG_carb_metab_protein"/>
</dbReference>
<dbReference type="PANTHER" id="PTHR34309:SF1">
    <property type="entry name" value="PROTEIN GLCG"/>
    <property type="match status" value="1"/>
</dbReference>
<dbReference type="PANTHER" id="PTHR34309">
    <property type="entry name" value="SLR1406 PROTEIN"/>
    <property type="match status" value="1"/>
</dbReference>
<name>A0ABT1Q8T0_9ACTN</name>
<dbReference type="Proteomes" id="UP001057702">
    <property type="component" value="Unassembled WGS sequence"/>
</dbReference>
<evidence type="ECO:0000313" key="2">
    <source>
        <dbReference type="Proteomes" id="UP001057702"/>
    </source>
</evidence>
<dbReference type="InterPro" id="IPR038084">
    <property type="entry name" value="PduO/GlcC-like_sf"/>
</dbReference>
<dbReference type="InterPro" id="IPR005624">
    <property type="entry name" value="PduO/GlcC-like"/>
</dbReference>
<dbReference type="EMBL" id="JANFNG010000057">
    <property type="protein sequence ID" value="MCQ4085177.1"/>
    <property type="molecule type" value="Genomic_DNA"/>
</dbReference>
<dbReference type="SUPFAM" id="SSF143744">
    <property type="entry name" value="GlcG-like"/>
    <property type="match status" value="1"/>
</dbReference>